<dbReference type="SUPFAM" id="SSF52949">
    <property type="entry name" value="Macro domain-like"/>
    <property type="match status" value="1"/>
</dbReference>
<dbReference type="GO" id="GO:0006508">
    <property type="term" value="P:proteolysis"/>
    <property type="evidence" value="ECO:0007669"/>
    <property type="project" value="UniProtKB-KW"/>
</dbReference>
<dbReference type="InterPro" id="IPR023042">
    <property type="entry name" value="Peptidase_M17_leu_NH2_pept"/>
</dbReference>
<feature type="binding site" evidence="8">
    <location>
        <position position="275"/>
    </location>
    <ligand>
        <name>Mn(2+)</name>
        <dbReference type="ChEBI" id="CHEBI:29035"/>
        <label>1</label>
    </ligand>
</feature>
<evidence type="ECO:0000259" key="9">
    <source>
        <dbReference type="PROSITE" id="PS00631"/>
    </source>
</evidence>
<gene>
    <name evidence="8" type="primary">pepA</name>
    <name evidence="10" type="ORF">AZI86_05750</name>
</gene>
<dbReference type="PANTHER" id="PTHR11963:SF23">
    <property type="entry name" value="CYTOSOL AMINOPEPTIDASE"/>
    <property type="match status" value="1"/>
</dbReference>
<comment type="subcellular location">
    <subcellularLocation>
        <location evidence="8">Cytoplasm</location>
    </subcellularLocation>
</comment>
<keyword evidence="6 8" id="KW-0378">Hydrolase</keyword>
<evidence type="ECO:0000256" key="3">
    <source>
        <dbReference type="ARBA" id="ARBA00009528"/>
    </source>
</evidence>
<organism evidence="10 11">
    <name type="scientific">Bdellovibrio bacteriovorus</name>
    <dbReference type="NCBI Taxonomy" id="959"/>
    <lineage>
        <taxon>Bacteria</taxon>
        <taxon>Pseudomonadati</taxon>
        <taxon>Bdellovibrionota</taxon>
        <taxon>Bdellovibrionia</taxon>
        <taxon>Bdellovibrionales</taxon>
        <taxon>Pseudobdellovibrionaceae</taxon>
        <taxon>Bdellovibrio</taxon>
    </lineage>
</organism>
<feature type="active site" evidence="8">
    <location>
        <position position="282"/>
    </location>
</feature>
<dbReference type="SUPFAM" id="SSF53187">
    <property type="entry name" value="Zn-dependent exopeptidases"/>
    <property type="match status" value="1"/>
</dbReference>
<evidence type="ECO:0000256" key="1">
    <source>
        <dbReference type="ARBA" id="ARBA00000135"/>
    </source>
</evidence>
<dbReference type="AlphaFoldDB" id="A0A150WQG1"/>
<comment type="cofactor">
    <cofactor evidence="8">
        <name>Mn(2+)</name>
        <dbReference type="ChEBI" id="CHEBI:29035"/>
    </cofactor>
    <text evidence="8">Binds 2 manganese ions per subunit.</text>
</comment>
<dbReference type="Pfam" id="PF02789">
    <property type="entry name" value="Peptidase_M17_N"/>
    <property type="match status" value="1"/>
</dbReference>
<dbReference type="InterPro" id="IPR000819">
    <property type="entry name" value="Peptidase_M17_C"/>
</dbReference>
<dbReference type="PANTHER" id="PTHR11963">
    <property type="entry name" value="LEUCINE AMINOPEPTIDASE-RELATED"/>
    <property type="match status" value="1"/>
</dbReference>
<feature type="binding site" evidence="8">
    <location>
        <position position="354"/>
    </location>
    <ligand>
        <name>Mn(2+)</name>
        <dbReference type="ChEBI" id="CHEBI:29035"/>
        <label>1</label>
    </ligand>
</feature>
<reference evidence="10 11" key="1">
    <citation type="submission" date="2016-03" db="EMBL/GenBank/DDBJ databases">
        <authorList>
            <person name="Ploux O."/>
        </authorList>
    </citation>
    <scope>NUCLEOTIDE SEQUENCE [LARGE SCALE GENOMIC DNA]</scope>
    <source>
        <strain evidence="10 11">R0</strain>
    </source>
</reference>
<dbReference type="Proteomes" id="UP000075320">
    <property type="component" value="Unassembled WGS sequence"/>
</dbReference>
<keyword evidence="8" id="KW-0963">Cytoplasm</keyword>
<keyword evidence="11" id="KW-1185">Reference proteome</keyword>
<feature type="active site" evidence="8">
    <location>
        <position position="356"/>
    </location>
</feature>
<feature type="binding site" evidence="8">
    <location>
        <position position="275"/>
    </location>
    <ligand>
        <name>Mn(2+)</name>
        <dbReference type="ChEBI" id="CHEBI:29035"/>
        <label>2</label>
    </ligand>
</feature>
<evidence type="ECO:0000313" key="11">
    <source>
        <dbReference type="Proteomes" id="UP000075320"/>
    </source>
</evidence>
<keyword evidence="5 8" id="KW-0645">Protease</keyword>
<comment type="similarity">
    <text evidence="3 8">Belongs to the peptidase M17 family.</text>
</comment>
<keyword evidence="4 8" id="KW-0031">Aminopeptidase</keyword>
<proteinExistence type="inferred from homology"/>
<comment type="caution">
    <text evidence="10">The sequence shown here is derived from an EMBL/GenBank/DDBJ whole genome shotgun (WGS) entry which is preliminary data.</text>
</comment>
<evidence type="ECO:0000256" key="2">
    <source>
        <dbReference type="ARBA" id="ARBA00000967"/>
    </source>
</evidence>
<dbReference type="NCBIfam" id="NF002074">
    <property type="entry name" value="PRK00913.1-4"/>
    <property type="match status" value="1"/>
</dbReference>
<comment type="function">
    <text evidence="8">Presumably involved in the processing and regular turnover of intracellular proteins. Catalyzes the removal of unsubstituted N-terminal amino acids from various peptides.</text>
</comment>
<feature type="binding site" evidence="8">
    <location>
        <position position="293"/>
    </location>
    <ligand>
        <name>Mn(2+)</name>
        <dbReference type="ChEBI" id="CHEBI:29035"/>
        <label>2</label>
    </ligand>
</feature>
<dbReference type="PROSITE" id="PS00631">
    <property type="entry name" value="CYTOSOL_AP"/>
    <property type="match status" value="1"/>
</dbReference>
<keyword evidence="7 8" id="KW-0464">Manganese</keyword>
<evidence type="ECO:0000256" key="4">
    <source>
        <dbReference type="ARBA" id="ARBA00022438"/>
    </source>
</evidence>
<evidence type="ECO:0000256" key="5">
    <source>
        <dbReference type="ARBA" id="ARBA00022670"/>
    </source>
</evidence>
<dbReference type="EC" id="3.4.11.1" evidence="8"/>
<dbReference type="InterPro" id="IPR043472">
    <property type="entry name" value="Macro_dom-like"/>
</dbReference>
<dbReference type="NCBIfam" id="NF002073">
    <property type="entry name" value="PRK00913.1-2"/>
    <property type="match status" value="1"/>
</dbReference>
<dbReference type="OrthoDB" id="5287846at2"/>
<dbReference type="GO" id="GO:0030145">
    <property type="term" value="F:manganese ion binding"/>
    <property type="evidence" value="ECO:0007669"/>
    <property type="project" value="UniProtKB-UniRule"/>
</dbReference>
<dbReference type="InterPro" id="IPR008283">
    <property type="entry name" value="Peptidase_M17_N"/>
</dbReference>
<dbReference type="CDD" id="cd00433">
    <property type="entry name" value="Peptidase_M17"/>
    <property type="match status" value="1"/>
</dbReference>
<evidence type="ECO:0000313" key="10">
    <source>
        <dbReference type="EMBL" id="KYG66547.1"/>
    </source>
</evidence>
<accession>A0A150WQG1</accession>
<evidence type="ECO:0000256" key="8">
    <source>
        <dbReference type="HAMAP-Rule" id="MF_00181"/>
    </source>
</evidence>
<comment type="catalytic activity">
    <reaction evidence="2 8">
        <text>Release of an N-terminal amino acid, preferentially leucine, but not glutamic or aspartic acids.</text>
        <dbReference type="EC" id="3.4.11.10"/>
    </reaction>
</comment>
<dbReference type="Gene3D" id="3.40.630.10">
    <property type="entry name" value="Zn peptidases"/>
    <property type="match status" value="1"/>
</dbReference>
<comment type="catalytic activity">
    <reaction evidence="1 8">
        <text>Release of an N-terminal amino acid, Xaa-|-Yaa-, in which Xaa is preferably Leu, but may be other amino acids including Pro although not Arg or Lys, and Yaa may be Pro. Amino acid amides and methyl esters are also readily hydrolyzed, but rates on arylamides are exceedingly low.</text>
        <dbReference type="EC" id="3.4.11.1"/>
    </reaction>
</comment>
<dbReference type="Pfam" id="PF00883">
    <property type="entry name" value="Peptidase_M17"/>
    <property type="match status" value="1"/>
</dbReference>
<dbReference type="GO" id="GO:0005737">
    <property type="term" value="C:cytoplasm"/>
    <property type="evidence" value="ECO:0007669"/>
    <property type="project" value="UniProtKB-SubCell"/>
</dbReference>
<feature type="binding site" evidence="8">
    <location>
        <position position="270"/>
    </location>
    <ligand>
        <name>Mn(2+)</name>
        <dbReference type="ChEBI" id="CHEBI:29035"/>
        <label>2</label>
    </ligand>
</feature>
<dbReference type="HAMAP" id="MF_00181">
    <property type="entry name" value="Cytosol_peptidase_M17"/>
    <property type="match status" value="1"/>
</dbReference>
<protein>
    <recommendedName>
        <fullName evidence="8">Probable cytosol aminopeptidase</fullName>
        <ecNumber evidence="8">3.4.11.1</ecNumber>
    </recommendedName>
    <alternativeName>
        <fullName evidence="8">Leucine aminopeptidase</fullName>
        <shortName evidence="8">LAP</shortName>
        <ecNumber evidence="8">3.4.11.10</ecNumber>
    </alternativeName>
    <alternativeName>
        <fullName evidence="8">Leucyl aminopeptidase</fullName>
    </alternativeName>
</protein>
<feature type="binding site" evidence="8">
    <location>
        <position position="352"/>
    </location>
    <ligand>
        <name>Mn(2+)</name>
        <dbReference type="ChEBI" id="CHEBI:29035"/>
        <label>1</label>
    </ligand>
</feature>
<evidence type="ECO:0000256" key="6">
    <source>
        <dbReference type="ARBA" id="ARBA00022801"/>
    </source>
</evidence>
<dbReference type="EMBL" id="LUKE01000001">
    <property type="protein sequence ID" value="KYG66547.1"/>
    <property type="molecule type" value="Genomic_DNA"/>
</dbReference>
<dbReference type="PRINTS" id="PR00481">
    <property type="entry name" value="LAMNOPPTDASE"/>
</dbReference>
<sequence>MAFNLLNKDIDTLTCPALVVFSKAAGTSSAKDKKPALAKVTHSELNKTLVATLEEKTITGRHQESIIFREMNFKGFRHVIVIGLGKEADITHETIRQSMATAYEAVKSLNIKEAAIHFDGITTAKRDQASFLQASVEGLIMTSYVFNELMSAKKEDKEITIHVVAKSTDKAAKDAFNEGVILASTVNFSRRLGDMPGNLMTPTILANSAAEGAKGVANLKVTIWDKARIKKEKMGGLLGVSMGSDQEPRFIIMEYKGAAASKKPVCFVGKGLTFDCGGISIKPSAGMEEMKYDMCGGANVIGTLLAIAKLKLKINAVGLVASTENLVNGSATKPGDVHTARNGKTFEINNTDAEGRLILADALSYATELEPQMIVDAATLTGAMVVALGNTHTGYFTRNAGLKTKIEKAAGESGEWVWNMPLTDFHVKDMKGTYADLSNMSSSKGAGAATAAAFLEQFVGEGIPWAHFDIAGTGWAVGNRLPYCPKKGASGVMIRTFVEIAKLHA</sequence>
<name>A0A150WQG1_BDEBC</name>
<dbReference type="GO" id="GO:0070006">
    <property type="term" value="F:metalloaminopeptidase activity"/>
    <property type="evidence" value="ECO:0007669"/>
    <property type="project" value="InterPro"/>
</dbReference>
<dbReference type="InterPro" id="IPR011356">
    <property type="entry name" value="Leucine_aapep/pepB"/>
</dbReference>
<dbReference type="RefSeq" id="WP_061834111.1">
    <property type="nucleotide sequence ID" value="NZ_LUKE01000001.1"/>
</dbReference>
<feature type="binding site" evidence="8">
    <location>
        <position position="354"/>
    </location>
    <ligand>
        <name>Mn(2+)</name>
        <dbReference type="ChEBI" id="CHEBI:29035"/>
        <label>2</label>
    </ligand>
</feature>
<dbReference type="EC" id="3.4.11.10" evidence="8"/>
<feature type="domain" description="Cytosol aminopeptidase" evidence="9">
    <location>
        <begin position="350"/>
        <end position="357"/>
    </location>
</feature>
<dbReference type="Gene3D" id="3.40.220.10">
    <property type="entry name" value="Leucine Aminopeptidase, subunit E, domain 1"/>
    <property type="match status" value="1"/>
</dbReference>
<keyword evidence="8" id="KW-0479">Metal-binding</keyword>
<evidence type="ECO:0000256" key="7">
    <source>
        <dbReference type="ARBA" id="ARBA00023211"/>
    </source>
</evidence>